<dbReference type="Proteomes" id="UP001429984">
    <property type="component" value="Unassembled WGS sequence"/>
</dbReference>
<dbReference type="Pfam" id="PF05751">
    <property type="entry name" value="FixH"/>
    <property type="match status" value="1"/>
</dbReference>
<reference evidence="2 3" key="1">
    <citation type="submission" date="2020-11" db="EMBL/GenBank/DDBJ databases">
        <title>Draft Genome Sequence and Secondary Metabolite Biosynthetic Potential of the Lysobacter niastensis Type strain DSM 18481.</title>
        <authorList>
            <person name="Turrini P."/>
            <person name="Artuso I."/>
            <person name="Tescari M."/>
            <person name="Lugli G.A."/>
            <person name="Frangipani E."/>
            <person name="Ventura M."/>
            <person name="Visca P."/>
        </authorList>
    </citation>
    <scope>NUCLEOTIDE SEQUENCE [LARGE SCALE GENOMIC DNA]</scope>
    <source>
        <strain evidence="2 3">DSM 18481</strain>
    </source>
</reference>
<dbReference type="InterPro" id="IPR008620">
    <property type="entry name" value="FixH"/>
</dbReference>
<evidence type="ECO:0000313" key="2">
    <source>
        <dbReference type="EMBL" id="MBF6025209.1"/>
    </source>
</evidence>
<keyword evidence="1" id="KW-0472">Membrane</keyword>
<proteinExistence type="predicted"/>
<gene>
    <name evidence="2" type="ORF">IU514_14340</name>
</gene>
<dbReference type="EMBL" id="JADLZT010000007">
    <property type="protein sequence ID" value="MBF6025209.1"/>
    <property type="molecule type" value="Genomic_DNA"/>
</dbReference>
<accession>A0ABS0B861</accession>
<dbReference type="RefSeq" id="WP_194931806.1">
    <property type="nucleotide sequence ID" value="NZ_JADLZT010000007.1"/>
</dbReference>
<sequence length="164" mass="17617">MGKHPLREPMMWLVIGLPLAAVVAGIAVVVIATRSGGSDQVIDTVQRTAQVQVSELGPDERAGAMKLSAVLRIGKGGMVELLPVSGDFRRDEPLTLVLSHPSDAAQDVTLPLLPSEMGWRATTDLAQDHDWLLRVTPVDGQWRLRGRLPAKQQAAHLGPALDAE</sequence>
<protein>
    <submittedName>
        <fullName evidence="2">FixH family protein</fullName>
    </submittedName>
</protein>
<organism evidence="2 3">
    <name type="scientific">Lysobacter niastensis</name>
    <dbReference type="NCBI Taxonomy" id="380629"/>
    <lineage>
        <taxon>Bacteria</taxon>
        <taxon>Pseudomonadati</taxon>
        <taxon>Pseudomonadota</taxon>
        <taxon>Gammaproteobacteria</taxon>
        <taxon>Lysobacterales</taxon>
        <taxon>Lysobacteraceae</taxon>
        <taxon>Lysobacter</taxon>
    </lineage>
</organism>
<name>A0ABS0B861_9GAMM</name>
<comment type="caution">
    <text evidence="2">The sequence shown here is derived from an EMBL/GenBank/DDBJ whole genome shotgun (WGS) entry which is preliminary data.</text>
</comment>
<evidence type="ECO:0000256" key="1">
    <source>
        <dbReference type="SAM" id="Phobius"/>
    </source>
</evidence>
<keyword evidence="1" id="KW-1133">Transmembrane helix</keyword>
<feature type="transmembrane region" description="Helical" evidence="1">
    <location>
        <begin position="12"/>
        <end position="32"/>
    </location>
</feature>
<keyword evidence="3" id="KW-1185">Reference proteome</keyword>
<evidence type="ECO:0000313" key="3">
    <source>
        <dbReference type="Proteomes" id="UP001429984"/>
    </source>
</evidence>
<keyword evidence="1" id="KW-0812">Transmembrane</keyword>